<dbReference type="EMBL" id="JAPOHD010000062">
    <property type="protein sequence ID" value="MCY1722694.1"/>
    <property type="molecule type" value="Genomic_DNA"/>
</dbReference>
<sequence>MAKTLNFRYIKHSEINSERWNRCIDNAQNCRIYAYDWHLDRTAEVWDALVWGDYEFVMPLPYRKKLGVKYLYQPLYSQQLGIFPSPTPKIEKAFYKYLTENFSYSDFHLNAENLQPGEIGELQFLPRKNLLLPLVHEYEILSASFSKNTKRNIAKARQQELNLVKGIRLQTYMNFKAENLQAKIGKKELASLKSLISYGLYKGFGQIYGVYTANNQLCAAVYFCRWKERVIYFNAASSQTGKELGAMYFLLNKFIEENAGKNLILDFEGSMIPGVARFYNGFGAKAETYFQLKFNRLPLPFKWFKRK</sequence>
<dbReference type="AlphaFoldDB" id="A0A9X3F8S5"/>
<proteinExistence type="predicted"/>
<comment type="caution">
    <text evidence="1">The sequence shown here is derived from an EMBL/GenBank/DDBJ whole genome shotgun (WGS) entry which is preliminary data.</text>
</comment>
<protein>
    <recommendedName>
        <fullName evidence="3">BioF2-like acetyltransferase domain-containing protein</fullName>
    </recommendedName>
</protein>
<evidence type="ECO:0000313" key="2">
    <source>
        <dbReference type="Proteomes" id="UP001145087"/>
    </source>
</evidence>
<name>A0A9X3F8S5_9BACT</name>
<reference evidence="1" key="1">
    <citation type="submission" date="2022-11" db="EMBL/GenBank/DDBJ databases">
        <title>Marilongibacter aestuarii gen. nov., sp. nov., isolated from tidal flat sediment.</title>
        <authorList>
            <person name="Jiayan W."/>
        </authorList>
    </citation>
    <scope>NUCLEOTIDE SEQUENCE</scope>
    <source>
        <strain evidence="1">Z1-6</strain>
    </source>
</reference>
<gene>
    <name evidence="1" type="ORF">OU798_20255</name>
</gene>
<organism evidence="1 2">
    <name type="scientific">Draconibacterium aestuarii</name>
    <dbReference type="NCBI Taxonomy" id="2998507"/>
    <lineage>
        <taxon>Bacteria</taxon>
        <taxon>Pseudomonadati</taxon>
        <taxon>Bacteroidota</taxon>
        <taxon>Bacteroidia</taxon>
        <taxon>Marinilabiliales</taxon>
        <taxon>Prolixibacteraceae</taxon>
        <taxon>Draconibacterium</taxon>
    </lineage>
</organism>
<dbReference type="SUPFAM" id="SSF55729">
    <property type="entry name" value="Acyl-CoA N-acyltransferases (Nat)"/>
    <property type="match status" value="1"/>
</dbReference>
<dbReference type="Gene3D" id="3.40.630.30">
    <property type="match status" value="1"/>
</dbReference>
<accession>A0A9X3F8S5</accession>
<dbReference type="RefSeq" id="WP_343335019.1">
    <property type="nucleotide sequence ID" value="NZ_JAPOHD010000062.1"/>
</dbReference>
<evidence type="ECO:0008006" key="3">
    <source>
        <dbReference type="Google" id="ProtNLM"/>
    </source>
</evidence>
<keyword evidence="2" id="KW-1185">Reference proteome</keyword>
<dbReference type="Proteomes" id="UP001145087">
    <property type="component" value="Unassembled WGS sequence"/>
</dbReference>
<evidence type="ECO:0000313" key="1">
    <source>
        <dbReference type="EMBL" id="MCY1722694.1"/>
    </source>
</evidence>
<dbReference type="InterPro" id="IPR016181">
    <property type="entry name" value="Acyl_CoA_acyltransferase"/>
</dbReference>